<dbReference type="GO" id="GO:0006270">
    <property type="term" value="P:DNA replication initiation"/>
    <property type="evidence" value="ECO:0007669"/>
    <property type="project" value="UniProtKB-UniRule"/>
</dbReference>
<feature type="region of interest" description="Domain IV, binds dsDNA" evidence="8">
    <location>
        <begin position="333"/>
        <end position="452"/>
    </location>
</feature>
<comment type="subcellular location">
    <subcellularLocation>
        <location evidence="8">Cytoplasm</location>
    </subcellularLocation>
</comment>
<keyword evidence="5 8" id="KW-0067">ATP-binding</keyword>
<proteinExistence type="inferred from homology"/>
<keyword evidence="6 8" id="KW-0446">Lipid-binding</keyword>
<gene>
    <name evidence="8" type="primary">dnaA</name>
    <name evidence="14" type="ORF">UT84_C0004G0002</name>
</gene>
<dbReference type="InterPro" id="IPR010921">
    <property type="entry name" value="Trp_repressor/repl_initiator"/>
</dbReference>
<accession>A0A0G0RDZ0</accession>
<dbReference type="Proteomes" id="UP000034531">
    <property type="component" value="Unassembled WGS sequence"/>
</dbReference>
<dbReference type="PATRIC" id="fig|1618405.3.peg.325"/>
<evidence type="ECO:0000256" key="4">
    <source>
        <dbReference type="ARBA" id="ARBA00022741"/>
    </source>
</evidence>
<feature type="binding site" evidence="8">
    <location>
        <position position="160"/>
    </location>
    <ligand>
        <name>ATP</name>
        <dbReference type="ChEBI" id="CHEBI:30616"/>
    </ligand>
</feature>
<feature type="binding site" evidence="8">
    <location>
        <position position="163"/>
    </location>
    <ligand>
        <name>ATP</name>
        <dbReference type="ChEBI" id="CHEBI:30616"/>
    </ligand>
</feature>
<evidence type="ECO:0000259" key="12">
    <source>
        <dbReference type="SMART" id="SM00382"/>
    </source>
</evidence>
<name>A0A0G0RDZ0_9BACT</name>
<evidence type="ECO:0000259" key="13">
    <source>
        <dbReference type="SMART" id="SM00760"/>
    </source>
</evidence>
<dbReference type="GO" id="GO:0003688">
    <property type="term" value="F:DNA replication origin binding"/>
    <property type="evidence" value="ECO:0007669"/>
    <property type="project" value="UniProtKB-UniRule"/>
</dbReference>
<feature type="region of interest" description="Domain III, AAA+ region" evidence="8">
    <location>
        <begin position="116"/>
        <end position="332"/>
    </location>
</feature>
<dbReference type="Gene3D" id="1.10.8.60">
    <property type="match status" value="1"/>
</dbReference>
<reference evidence="14 15" key="1">
    <citation type="journal article" date="2015" name="Nature">
        <title>rRNA introns, odd ribosomes, and small enigmatic genomes across a large radiation of phyla.</title>
        <authorList>
            <person name="Brown C.T."/>
            <person name="Hug L.A."/>
            <person name="Thomas B.C."/>
            <person name="Sharon I."/>
            <person name="Castelle C.J."/>
            <person name="Singh A."/>
            <person name="Wilkins M.J."/>
            <person name="Williams K.H."/>
            <person name="Banfield J.F."/>
        </authorList>
    </citation>
    <scope>NUCLEOTIDE SEQUENCE [LARGE SCALE GENOMIC DNA]</scope>
</reference>
<evidence type="ECO:0000256" key="11">
    <source>
        <dbReference type="RuleBase" id="RU004227"/>
    </source>
</evidence>
<dbReference type="GO" id="GO:0005737">
    <property type="term" value="C:cytoplasm"/>
    <property type="evidence" value="ECO:0007669"/>
    <property type="project" value="UniProtKB-SubCell"/>
</dbReference>
<dbReference type="FunFam" id="3.40.50.300:FF:000668">
    <property type="entry name" value="Chromosomal replication initiator protein DnaA"/>
    <property type="match status" value="1"/>
</dbReference>
<dbReference type="InterPro" id="IPR013317">
    <property type="entry name" value="DnaA_dom"/>
</dbReference>
<feature type="domain" description="Chromosomal replication initiator DnaA C-terminal" evidence="13">
    <location>
        <begin position="360"/>
        <end position="429"/>
    </location>
</feature>
<dbReference type="PANTHER" id="PTHR30050:SF2">
    <property type="entry name" value="CHROMOSOMAL REPLICATION INITIATOR PROTEIN DNAA"/>
    <property type="match status" value="1"/>
</dbReference>
<comment type="caution">
    <text evidence="14">The sequence shown here is derived from an EMBL/GenBank/DDBJ whole genome shotgun (WGS) entry which is preliminary data.</text>
</comment>
<comment type="subunit">
    <text evidence="8">Oligomerizes as a right-handed, spiral filament on DNA at oriC.</text>
</comment>
<dbReference type="HAMAP" id="MF_00377">
    <property type="entry name" value="DnaA_bact"/>
    <property type="match status" value="1"/>
</dbReference>
<dbReference type="Gene3D" id="3.40.50.300">
    <property type="entry name" value="P-loop containing nucleotide triphosphate hydrolases"/>
    <property type="match status" value="1"/>
</dbReference>
<dbReference type="InterPro" id="IPR024633">
    <property type="entry name" value="DnaA_N_dom"/>
</dbReference>
<dbReference type="AlphaFoldDB" id="A0A0G0RDZ0"/>
<dbReference type="InterPro" id="IPR038454">
    <property type="entry name" value="DnaA_N_sf"/>
</dbReference>
<dbReference type="Pfam" id="PF00308">
    <property type="entry name" value="Bac_DnaA"/>
    <property type="match status" value="1"/>
</dbReference>
<dbReference type="EMBL" id="LBYI01000004">
    <property type="protein sequence ID" value="KKR50939.1"/>
    <property type="molecule type" value="Genomic_DNA"/>
</dbReference>
<keyword evidence="7 8" id="KW-0238">DNA-binding</keyword>
<dbReference type="SUPFAM" id="SSF48295">
    <property type="entry name" value="TrpR-like"/>
    <property type="match status" value="1"/>
</dbReference>
<dbReference type="NCBIfam" id="TIGR00362">
    <property type="entry name" value="DnaA"/>
    <property type="match status" value="1"/>
</dbReference>
<feature type="domain" description="AAA+ ATPase" evidence="12">
    <location>
        <begin position="149"/>
        <end position="283"/>
    </location>
</feature>
<evidence type="ECO:0000256" key="6">
    <source>
        <dbReference type="ARBA" id="ARBA00023121"/>
    </source>
</evidence>
<dbReference type="InterPro" id="IPR003593">
    <property type="entry name" value="AAA+_ATPase"/>
</dbReference>
<dbReference type="Pfam" id="PF08299">
    <property type="entry name" value="Bac_DnaA_C"/>
    <property type="match status" value="1"/>
</dbReference>
<dbReference type="SUPFAM" id="SSF52540">
    <property type="entry name" value="P-loop containing nucleoside triphosphate hydrolases"/>
    <property type="match status" value="1"/>
</dbReference>
<evidence type="ECO:0000313" key="14">
    <source>
        <dbReference type="EMBL" id="KKR50939.1"/>
    </source>
</evidence>
<evidence type="ECO:0000256" key="8">
    <source>
        <dbReference type="HAMAP-Rule" id="MF_00377"/>
    </source>
</evidence>
<dbReference type="GO" id="GO:0006275">
    <property type="term" value="P:regulation of DNA replication"/>
    <property type="evidence" value="ECO:0007669"/>
    <property type="project" value="UniProtKB-UniRule"/>
</dbReference>
<evidence type="ECO:0000256" key="1">
    <source>
        <dbReference type="ARBA" id="ARBA00006583"/>
    </source>
</evidence>
<comment type="caution">
    <text evidence="8">Lacks conserved residue(s) required for the propagation of feature annotation.</text>
</comment>
<dbReference type="InterPro" id="IPR027417">
    <property type="entry name" value="P-loop_NTPase"/>
</dbReference>
<dbReference type="GO" id="GO:0005886">
    <property type="term" value="C:plasma membrane"/>
    <property type="evidence" value="ECO:0007669"/>
    <property type="project" value="TreeGrafter"/>
</dbReference>
<dbReference type="InterPro" id="IPR001957">
    <property type="entry name" value="Chromosome_initiator_DnaA"/>
</dbReference>
<evidence type="ECO:0000256" key="5">
    <source>
        <dbReference type="ARBA" id="ARBA00022840"/>
    </source>
</evidence>
<feature type="binding site" evidence="8">
    <location>
        <position position="164"/>
    </location>
    <ligand>
        <name>ATP</name>
        <dbReference type="ChEBI" id="CHEBI:30616"/>
    </ligand>
</feature>
<keyword evidence="2 8" id="KW-0963">Cytoplasm</keyword>
<dbReference type="PROSITE" id="PS01008">
    <property type="entry name" value="DNAA"/>
    <property type="match status" value="1"/>
</dbReference>
<dbReference type="GO" id="GO:0008289">
    <property type="term" value="F:lipid binding"/>
    <property type="evidence" value="ECO:0007669"/>
    <property type="project" value="UniProtKB-KW"/>
</dbReference>
<feature type="binding site" evidence="8">
    <location>
        <position position="162"/>
    </location>
    <ligand>
        <name>ATP</name>
        <dbReference type="ChEBI" id="CHEBI:30616"/>
    </ligand>
</feature>
<comment type="domain">
    <text evidence="8">Domain I is involved in oligomerization and binding regulators, domain II is flexibile and of varying length in different bacteria, domain III forms the AAA+ region, while domain IV binds dsDNA.</text>
</comment>
<evidence type="ECO:0000256" key="7">
    <source>
        <dbReference type="ARBA" id="ARBA00023125"/>
    </source>
</evidence>
<dbReference type="InterPro" id="IPR020591">
    <property type="entry name" value="Chromosome_initiator_DnaA-like"/>
</dbReference>
<evidence type="ECO:0000256" key="2">
    <source>
        <dbReference type="ARBA" id="ARBA00022490"/>
    </source>
</evidence>
<dbReference type="InterPro" id="IPR018312">
    <property type="entry name" value="Chromosome_initiator_DnaA_CS"/>
</dbReference>
<dbReference type="SMART" id="SM00760">
    <property type="entry name" value="Bac_DnaA_C"/>
    <property type="match status" value="1"/>
</dbReference>
<dbReference type="SMART" id="SM00382">
    <property type="entry name" value="AAA"/>
    <property type="match status" value="1"/>
</dbReference>
<dbReference type="PANTHER" id="PTHR30050">
    <property type="entry name" value="CHROMOSOMAL REPLICATION INITIATOR PROTEIN DNAA"/>
    <property type="match status" value="1"/>
</dbReference>
<sequence>MYKEGQKVWSEIVSKLKLRVSTSIFKTWFSGSFVLDYKLEGGKGLLIVGVKNNFLKEQIESRYKETVTQILVDCGHKNTDAVFVVANKEAVAPLVSAPIFTGVVPEYFVKSTRADSLNPNHTFGNFVVGFSNNLAYLAANRVAEDLGGAYNPFLVYGAVGVGKTHILQAIGNQVLSRVVDAKVLYVTAEKFTNDYLESLRNKTQAAFRQKYRSPHLLLVDDVQFLAGKESTQDEFFHTFNEICLSGRQVVVASDRHPRELGRLKERLVSRFLGGMSADIGLPDAEMRTAIILAKCAERGVKLAPELVAWVAQESTGGVRELEGTLTSTLAYMKINAGKASVDDIKSAINNSRRPTQPAPTPGRVIEAVSKHFKVDALSLRGSSRKASLVLARQVLMYLLRTELGLPLEQIGELVGGRDHSTVIHGIDKINNLISSSQGKKDEVLRVQTLIHG</sequence>
<dbReference type="Gene3D" id="1.10.1750.10">
    <property type="match status" value="1"/>
</dbReference>
<comment type="similarity">
    <text evidence="1 8 11">Belongs to the DnaA family.</text>
</comment>
<keyword evidence="4 8" id="KW-0547">Nucleotide-binding</keyword>
<evidence type="ECO:0000256" key="3">
    <source>
        <dbReference type="ARBA" id="ARBA00022705"/>
    </source>
</evidence>
<evidence type="ECO:0000313" key="15">
    <source>
        <dbReference type="Proteomes" id="UP000034531"/>
    </source>
</evidence>
<protein>
    <recommendedName>
        <fullName evidence="8 9">Chromosomal replication initiator protein DnaA</fullName>
    </recommendedName>
</protein>
<dbReference type="GO" id="GO:0005524">
    <property type="term" value="F:ATP binding"/>
    <property type="evidence" value="ECO:0007669"/>
    <property type="project" value="UniProtKB-UniRule"/>
</dbReference>
<dbReference type="Pfam" id="PF11638">
    <property type="entry name" value="DnaA_N"/>
    <property type="match status" value="1"/>
</dbReference>
<feature type="region of interest" description="Domain I, interacts with DnaA modulators" evidence="8">
    <location>
        <begin position="1"/>
        <end position="91"/>
    </location>
</feature>
<dbReference type="Gene3D" id="3.30.300.180">
    <property type="match status" value="1"/>
</dbReference>
<keyword evidence="3 8" id="KW-0235">DNA replication</keyword>
<dbReference type="InterPro" id="IPR013159">
    <property type="entry name" value="DnaA_C"/>
</dbReference>
<evidence type="ECO:0000256" key="9">
    <source>
        <dbReference type="NCBIfam" id="TIGR00362"/>
    </source>
</evidence>
<organism evidence="14 15">
    <name type="scientific">Candidatus Curtissbacteria bacterium GW2011_GWA1_40_16</name>
    <dbReference type="NCBI Taxonomy" id="1618405"/>
    <lineage>
        <taxon>Bacteria</taxon>
        <taxon>Candidatus Curtissiibacteriota</taxon>
    </lineage>
</organism>
<comment type="function">
    <text evidence="8 10">Plays an essential role in the initiation and regulation of chromosomal replication. ATP-DnaA binds to the origin of replication (oriC) to initiate formation of the DNA replication initiation complex once per cell cycle. Binds the DnaA box (a 9 base pair repeat at the origin) and separates the double-stranded (ds)DNA. Forms a right-handed helical filament on oriC DNA; dsDNA binds to the exterior of the filament while single-stranded (ss)DNA is stabiized in the filament's interior. The ATP-DnaA-oriC complex binds and stabilizes one strand of the AT-rich DNA unwinding element (DUE), permitting loading of DNA polymerase. After initiation quickly degrades to an ADP-DnaA complex that is not apt for DNA replication. Binds acidic phospholipids.</text>
</comment>
<dbReference type="CDD" id="cd00009">
    <property type="entry name" value="AAA"/>
    <property type="match status" value="1"/>
</dbReference>
<dbReference type="CDD" id="cd06571">
    <property type="entry name" value="Bac_DnaA_C"/>
    <property type="match status" value="1"/>
</dbReference>
<dbReference type="PRINTS" id="PR00051">
    <property type="entry name" value="DNAA"/>
</dbReference>
<evidence type="ECO:0000256" key="10">
    <source>
        <dbReference type="RuleBase" id="RU000577"/>
    </source>
</evidence>